<evidence type="ECO:0000313" key="2">
    <source>
        <dbReference type="Proteomes" id="UP000660745"/>
    </source>
</evidence>
<organism evidence="1 2">
    <name type="scientific">Nonomuraea glycinis</name>
    <dbReference type="NCBI Taxonomy" id="2047744"/>
    <lineage>
        <taxon>Bacteria</taxon>
        <taxon>Bacillati</taxon>
        <taxon>Actinomycetota</taxon>
        <taxon>Actinomycetes</taxon>
        <taxon>Streptosporangiales</taxon>
        <taxon>Streptosporangiaceae</taxon>
        <taxon>Nonomuraea</taxon>
    </lineage>
</organism>
<gene>
    <name evidence="1" type="ORF">GCM10012278_10560</name>
</gene>
<reference evidence="1" key="2">
    <citation type="submission" date="2020-09" db="EMBL/GenBank/DDBJ databases">
        <authorList>
            <person name="Sun Q."/>
            <person name="Zhou Y."/>
        </authorList>
    </citation>
    <scope>NUCLEOTIDE SEQUENCE</scope>
    <source>
        <strain evidence="1">CGMCC 4.7430</strain>
    </source>
</reference>
<keyword evidence="2" id="KW-1185">Reference proteome</keyword>
<sequence>MPMGSWRDSGSVPSHEVTPLTSIVGEPGGLYVWDACGSTGRTVLGVTDQPLVARLRLVTAMLSMPDNGAYGVIRSARLDPMVGYPRYVYGRVLVRVRRGAAGLIEAADDC</sequence>
<dbReference type="EMBL" id="BMNK01000002">
    <property type="protein sequence ID" value="GGP02636.1"/>
    <property type="molecule type" value="Genomic_DNA"/>
</dbReference>
<protein>
    <submittedName>
        <fullName evidence="1">Uncharacterized protein</fullName>
    </submittedName>
</protein>
<evidence type="ECO:0000313" key="1">
    <source>
        <dbReference type="EMBL" id="GGP02636.1"/>
    </source>
</evidence>
<dbReference type="Proteomes" id="UP000660745">
    <property type="component" value="Unassembled WGS sequence"/>
</dbReference>
<accession>A0A918A049</accession>
<proteinExistence type="predicted"/>
<dbReference type="AlphaFoldDB" id="A0A918A049"/>
<name>A0A918A049_9ACTN</name>
<reference evidence="1" key="1">
    <citation type="journal article" date="2014" name="Int. J. Syst. Evol. Microbiol.">
        <title>Complete genome sequence of Corynebacterium casei LMG S-19264T (=DSM 44701T), isolated from a smear-ripened cheese.</title>
        <authorList>
            <consortium name="US DOE Joint Genome Institute (JGI-PGF)"/>
            <person name="Walter F."/>
            <person name="Albersmeier A."/>
            <person name="Kalinowski J."/>
            <person name="Ruckert C."/>
        </authorList>
    </citation>
    <scope>NUCLEOTIDE SEQUENCE</scope>
    <source>
        <strain evidence="1">CGMCC 4.7430</strain>
    </source>
</reference>
<comment type="caution">
    <text evidence="1">The sequence shown here is derived from an EMBL/GenBank/DDBJ whole genome shotgun (WGS) entry which is preliminary data.</text>
</comment>